<keyword evidence="3" id="KW-1185">Reference proteome</keyword>
<proteinExistence type="predicted"/>
<evidence type="ECO:0000313" key="3">
    <source>
        <dbReference type="Proteomes" id="UP001597497"/>
    </source>
</evidence>
<accession>A0ABW5RFU6</accession>
<dbReference type="Proteomes" id="UP001597497">
    <property type="component" value="Unassembled WGS sequence"/>
</dbReference>
<keyword evidence="1" id="KW-0472">Membrane</keyword>
<sequence length="185" mass="21567">MKIRYMLGIVILAITLFYGGKLLFQHLMTHKEIPSTRSVVKLLDLYDAQLIGPFESDLMDTSPYLYGFYIWEEKGQTPKVAIVDQHFGNRGRDSVNSTYLIIHGGTELSSSDQNEAKKWIEHSSRESNEKDVLSKHLIEFHRENRTKTYTFYKLRSTNAFNLDWISNDSHSITTFKEGYIELKDY</sequence>
<evidence type="ECO:0000256" key="1">
    <source>
        <dbReference type="SAM" id="Phobius"/>
    </source>
</evidence>
<keyword evidence="1" id="KW-1133">Transmembrane helix</keyword>
<keyword evidence="1" id="KW-0812">Transmembrane</keyword>
<comment type="caution">
    <text evidence="2">The sequence shown here is derived from an EMBL/GenBank/DDBJ whole genome shotgun (WGS) entry which is preliminary data.</text>
</comment>
<name>A0ABW5RFU6_9BACL</name>
<protein>
    <submittedName>
        <fullName evidence="2">Uncharacterized protein</fullName>
    </submittedName>
</protein>
<evidence type="ECO:0000313" key="2">
    <source>
        <dbReference type="EMBL" id="MFD2673684.1"/>
    </source>
</evidence>
<reference evidence="3" key="1">
    <citation type="journal article" date="2019" name="Int. J. Syst. Evol. Microbiol.">
        <title>The Global Catalogue of Microorganisms (GCM) 10K type strain sequencing project: providing services to taxonomists for standard genome sequencing and annotation.</title>
        <authorList>
            <consortium name="The Broad Institute Genomics Platform"/>
            <consortium name="The Broad Institute Genome Sequencing Center for Infectious Disease"/>
            <person name="Wu L."/>
            <person name="Ma J."/>
        </authorList>
    </citation>
    <scope>NUCLEOTIDE SEQUENCE [LARGE SCALE GENOMIC DNA]</scope>
    <source>
        <strain evidence="3">KCTC 33676</strain>
    </source>
</reference>
<gene>
    <name evidence="2" type="ORF">ACFSUC_19210</name>
</gene>
<dbReference type="EMBL" id="JBHUMM010000045">
    <property type="protein sequence ID" value="MFD2673684.1"/>
    <property type="molecule type" value="Genomic_DNA"/>
</dbReference>
<organism evidence="2 3">
    <name type="scientific">Marinicrinis sediminis</name>
    <dbReference type="NCBI Taxonomy" id="1652465"/>
    <lineage>
        <taxon>Bacteria</taxon>
        <taxon>Bacillati</taxon>
        <taxon>Bacillota</taxon>
        <taxon>Bacilli</taxon>
        <taxon>Bacillales</taxon>
        <taxon>Paenibacillaceae</taxon>
    </lineage>
</organism>
<dbReference type="RefSeq" id="WP_379931267.1">
    <property type="nucleotide sequence ID" value="NZ_JBHUMM010000045.1"/>
</dbReference>
<feature type="transmembrane region" description="Helical" evidence="1">
    <location>
        <begin position="6"/>
        <end position="24"/>
    </location>
</feature>